<proteinExistence type="predicted"/>
<feature type="compositionally biased region" description="Basic and acidic residues" evidence="2">
    <location>
        <begin position="357"/>
        <end position="367"/>
    </location>
</feature>
<dbReference type="Pfam" id="PF15964">
    <property type="entry name" value="CCCAP"/>
    <property type="match status" value="1"/>
</dbReference>
<feature type="coiled-coil region" evidence="1">
    <location>
        <begin position="18"/>
        <end position="91"/>
    </location>
</feature>
<feature type="compositionally biased region" description="Polar residues" evidence="2">
    <location>
        <begin position="492"/>
        <end position="530"/>
    </location>
</feature>
<reference evidence="3" key="1">
    <citation type="journal article" date="2023" name="Insect Mol. Biol.">
        <title>Genome sequencing provides insights into the evolution of gene families encoding plant cell wall-degrading enzymes in longhorned beetles.</title>
        <authorList>
            <person name="Shin N.R."/>
            <person name="Okamura Y."/>
            <person name="Kirsch R."/>
            <person name="Pauchet Y."/>
        </authorList>
    </citation>
    <scope>NUCLEOTIDE SEQUENCE</scope>
    <source>
        <strain evidence="3">MMC_N1</strain>
    </source>
</reference>
<evidence type="ECO:0000256" key="2">
    <source>
        <dbReference type="SAM" id="MobiDB-lite"/>
    </source>
</evidence>
<accession>A0ABQ9JTR6</accession>
<feature type="compositionally biased region" description="Polar residues" evidence="2">
    <location>
        <begin position="564"/>
        <end position="589"/>
    </location>
</feature>
<name>A0ABQ9JTR6_9CUCU</name>
<dbReference type="PANTHER" id="PTHR34343:SF1">
    <property type="entry name" value="SEROLOGICALLY DEFINED COLON CANCER ANTIGEN 8"/>
    <property type="match status" value="1"/>
</dbReference>
<feature type="coiled-coil region" evidence="1">
    <location>
        <begin position="121"/>
        <end position="240"/>
    </location>
</feature>
<protein>
    <submittedName>
        <fullName evidence="3">Uncharacterized protein</fullName>
    </submittedName>
</protein>
<evidence type="ECO:0000313" key="4">
    <source>
        <dbReference type="Proteomes" id="UP001162164"/>
    </source>
</evidence>
<dbReference type="Proteomes" id="UP001162164">
    <property type="component" value="Unassembled WGS sequence"/>
</dbReference>
<evidence type="ECO:0000313" key="3">
    <source>
        <dbReference type="EMBL" id="KAJ8981284.1"/>
    </source>
</evidence>
<feature type="compositionally biased region" description="Basic and acidic residues" evidence="2">
    <location>
        <begin position="477"/>
        <end position="488"/>
    </location>
</feature>
<feature type="region of interest" description="Disordered" evidence="2">
    <location>
        <begin position="349"/>
        <end position="621"/>
    </location>
</feature>
<evidence type="ECO:0000256" key="1">
    <source>
        <dbReference type="SAM" id="Coils"/>
    </source>
</evidence>
<feature type="compositionally biased region" description="Polar residues" evidence="2">
    <location>
        <begin position="411"/>
        <end position="458"/>
    </location>
</feature>
<sequence>MRYFGEPCIKDNNRHKEKDTLQDTVNKLQSALSILRDKENDTCDKVKRSLDVAEQAHYEKHAAEAEIRRLKDELERQHLKLRDAIADQGRRIAEERSAVERRYTQQIEQLTAEVGVQWETTNKLQLELDKQRRENSDLRREVAQKQALIDELKKEMQSKLVTLQTDIGVTGAEKSALEQQISTLQMTNERNERQLKQEIARLQAEIQSLRQRLDRADVDLIHSRRENIRLTEQIASLEKEVNLNAALSEERSKTPRNAEIVALPPPSLKKEDREKELTSMVQDMESKHAATVAELESMIYSQNQLMDKLSSECQALTQKLEDASIRHKEEIRELQTSLKYLDNRFSQSQLSTPNITDEEHPSVDNKKNVSPPTRNPNQQEGENLSRSSSSVSIKQNLPSTKDSQDIPQYHHQPQQDTKTIGQRQQNLPSTKDSQDTPQYHHQPQQDTKTIGQKQTISKDQQRSAKQPPPSNDTQQQEYRETGPGHYEDILDQQYTHEQYNPDAQYNPNETYMNQGYDLNQEYDPSQQYDPNQDYGPGEGYDPNQQYEQYEGDPSQQYAIDHNDPNQQYAVDSNPASNVQYSTEPGNNQYPPGMDPNISNPQFAIDPINSGQYVGDEPSPEQ</sequence>
<keyword evidence="1" id="KW-0175">Coiled coil</keyword>
<dbReference type="PANTHER" id="PTHR34343">
    <property type="entry name" value="SEROLOGICALLY DEFINED COLON CANCER ANTIGEN 8"/>
    <property type="match status" value="1"/>
</dbReference>
<organism evidence="3 4">
    <name type="scientific">Molorchus minor</name>
    <dbReference type="NCBI Taxonomy" id="1323400"/>
    <lineage>
        <taxon>Eukaryota</taxon>
        <taxon>Metazoa</taxon>
        <taxon>Ecdysozoa</taxon>
        <taxon>Arthropoda</taxon>
        <taxon>Hexapoda</taxon>
        <taxon>Insecta</taxon>
        <taxon>Pterygota</taxon>
        <taxon>Neoptera</taxon>
        <taxon>Endopterygota</taxon>
        <taxon>Coleoptera</taxon>
        <taxon>Polyphaga</taxon>
        <taxon>Cucujiformia</taxon>
        <taxon>Chrysomeloidea</taxon>
        <taxon>Cerambycidae</taxon>
        <taxon>Lamiinae</taxon>
        <taxon>Monochamini</taxon>
        <taxon>Molorchus</taxon>
    </lineage>
</organism>
<dbReference type="InterPro" id="IPR031887">
    <property type="entry name" value="SDCCAG8"/>
</dbReference>
<dbReference type="EMBL" id="JAPWTJ010000191">
    <property type="protein sequence ID" value="KAJ8981284.1"/>
    <property type="molecule type" value="Genomic_DNA"/>
</dbReference>
<gene>
    <name evidence="3" type="ORF">NQ317_004020</name>
</gene>
<keyword evidence="4" id="KW-1185">Reference proteome</keyword>
<comment type="caution">
    <text evidence="3">The sequence shown here is derived from an EMBL/GenBank/DDBJ whole genome shotgun (WGS) entry which is preliminary data.</text>
</comment>
<feature type="compositionally biased region" description="Polar residues" evidence="2">
    <location>
        <begin position="542"/>
        <end position="557"/>
    </location>
</feature>
<feature type="compositionally biased region" description="Polar residues" evidence="2">
    <location>
        <begin position="368"/>
        <end position="401"/>
    </location>
</feature>
<feature type="coiled-coil region" evidence="1">
    <location>
        <begin position="306"/>
        <end position="333"/>
    </location>
</feature>